<dbReference type="InterPro" id="IPR041588">
    <property type="entry name" value="Integrase_H2C2"/>
</dbReference>
<evidence type="ECO:0000313" key="3">
    <source>
        <dbReference type="Proteomes" id="UP000198287"/>
    </source>
</evidence>
<proteinExistence type="predicted"/>
<dbReference type="InterPro" id="IPR040676">
    <property type="entry name" value="DUF5641"/>
</dbReference>
<evidence type="ECO:0000259" key="1">
    <source>
        <dbReference type="PROSITE" id="PS50994"/>
    </source>
</evidence>
<dbReference type="Gene3D" id="3.30.420.10">
    <property type="entry name" value="Ribonuclease H-like superfamily/Ribonuclease H"/>
    <property type="match status" value="1"/>
</dbReference>
<dbReference type="Gene3D" id="1.10.340.70">
    <property type="match status" value="1"/>
</dbReference>
<accession>A0A226D7A0</accession>
<feature type="domain" description="Integrase catalytic" evidence="1">
    <location>
        <begin position="401"/>
        <end position="593"/>
    </location>
</feature>
<dbReference type="InterPro" id="IPR008042">
    <property type="entry name" value="Retrotrans_Pao"/>
</dbReference>
<dbReference type="Proteomes" id="UP000198287">
    <property type="component" value="Unassembled WGS sequence"/>
</dbReference>
<sequence length="768" mass="88715">MLLQEAWAQDLKWDEEWNEGKSTEVFKWCRQMASLSNIRIPRCAIICSAELQLHVFTDASRDAYSGIVFARCTDVQGEVSIQLLLAKARVAPLEKNPEKQKNGNQISIPRLELLGCLLGARLADTVRKSMEYDDITTVYWSDSTPALAWIRRDEYWGTFVGNRVRQILKCSKKEFWRHVPGKMNPADLPSRGCPPNELLASRWWEGPEWLRQNPENWPCGADALDDEEILAEKEKTWVKVAKFKESSKPKFHSYYKNVRIVSYAIRILKGMDQEKLSDALTVLELRQAEIAMLRIIQSRYYSNPRKLQLRVEKMEDGLLHIKTKLEYKDDTEGFRYPILLPQDCPLIQELIREVHRMYSHGGIQFTLTKLREKYWIPQGRRTVTKALRECLACRKQDPKPLQVNPVALPKKRVTTGEVFSTTGVDLAGPLYLKDRKKVWIVLYTCAVYRCVALDLVESLSSEAFINSLERFICTYGRPNTLYSDNGTNFVGAHSFFMKMNWEKVERASHVKQIQWIFNPPTAAWWGGWWERLVRSVKDLLRRMLGKASLTRDELTTCLSSVAATINDRPLTTVTEDEEDLVALTPAMFLKGTKLTRFPEAEVMTGKELQVRFKHVKKLQRDLQSRFRKEYLAELVQKASEKRTQDPRVGDVVLVGADNKKRLEWPLGRIIKLNPGKDGEVRSGLVKTAKGILSRPLQRLYPLEIPYEDQEMMKVSPEILMENFDEESECLEVEEPEETQVDQAEPEIATRVGRKVKKPQRLGVFSAHY</sequence>
<organism evidence="2 3">
    <name type="scientific">Folsomia candida</name>
    <name type="common">Springtail</name>
    <dbReference type="NCBI Taxonomy" id="158441"/>
    <lineage>
        <taxon>Eukaryota</taxon>
        <taxon>Metazoa</taxon>
        <taxon>Ecdysozoa</taxon>
        <taxon>Arthropoda</taxon>
        <taxon>Hexapoda</taxon>
        <taxon>Collembola</taxon>
        <taxon>Entomobryomorpha</taxon>
        <taxon>Isotomoidea</taxon>
        <taxon>Isotomidae</taxon>
        <taxon>Proisotominae</taxon>
        <taxon>Folsomia</taxon>
    </lineage>
</organism>
<gene>
    <name evidence="2" type="ORF">Fcan01_24494</name>
</gene>
<dbReference type="InterPro" id="IPR012337">
    <property type="entry name" value="RNaseH-like_sf"/>
</dbReference>
<comment type="caution">
    <text evidence="2">The sequence shown here is derived from an EMBL/GenBank/DDBJ whole genome shotgun (WGS) entry which is preliminary data.</text>
</comment>
<reference evidence="2 3" key="1">
    <citation type="submission" date="2015-12" db="EMBL/GenBank/DDBJ databases">
        <title>The genome of Folsomia candida.</title>
        <authorList>
            <person name="Faddeeva A."/>
            <person name="Derks M.F."/>
            <person name="Anvar Y."/>
            <person name="Smit S."/>
            <person name="Van Straalen N."/>
            <person name="Roelofs D."/>
        </authorList>
    </citation>
    <scope>NUCLEOTIDE SEQUENCE [LARGE SCALE GENOMIC DNA]</scope>
    <source>
        <strain evidence="2 3">VU population</strain>
        <tissue evidence="2">Whole body</tissue>
    </source>
</reference>
<dbReference type="OrthoDB" id="6775724at2759"/>
<dbReference type="GO" id="GO:0015074">
    <property type="term" value="P:DNA integration"/>
    <property type="evidence" value="ECO:0007669"/>
    <property type="project" value="InterPro"/>
</dbReference>
<dbReference type="STRING" id="158441.A0A226D7A0"/>
<keyword evidence="3" id="KW-1185">Reference proteome</keyword>
<name>A0A226D7A0_FOLCA</name>
<dbReference type="InterPro" id="IPR001584">
    <property type="entry name" value="Integrase_cat-core"/>
</dbReference>
<dbReference type="OMA" id="NTFTHTE"/>
<dbReference type="AlphaFoldDB" id="A0A226D7A0"/>
<evidence type="ECO:0000313" key="2">
    <source>
        <dbReference type="EMBL" id="OXA40734.1"/>
    </source>
</evidence>
<dbReference type="PROSITE" id="PS50994">
    <property type="entry name" value="INTEGRASE"/>
    <property type="match status" value="1"/>
</dbReference>
<dbReference type="GO" id="GO:0003676">
    <property type="term" value="F:nucleic acid binding"/>
    <property type="evidence" value="ECO:0007669"/>
    <property type="project" value="InterPro"/>
</dbReference>
<dbReference type="Pfam" id="PF18701">
    <property type="entry name" value="DUF5641"/>
    <property type="match status" value="1"/>
</dbReference>
<protein>
    <submittedName>
        <fullName evidence="2">Pro-Pol polyprotein</fullName>
    </submittedName>
</protein>
<dbReference type="Pfam" id="PF05380">
    <property type="entry name" value="Peptidase_A17"/>
    <property type="match status" value="1"/>
</dbReference>
<dbReference type="SUPFAM" id="SSF53098">
    <property type="entry name" value="Ribonuclease H-like"/>
    <property type="match status" value="1"/>
</dbReference>
<dbReference type="Pfam" id="PF17921">
    <property type="entry name" value="Integrase_H2C2"/>
    <property type="match status" value="1"/>
</dbReference>
<dbReference type="PANTHER" id="PTHR47331">
    <property type="entry name" value="PHD-TYPE DOMAIN-CONTAINING PROTEIN"/>
    <property type="match status" value="1"/>
</dbReference>
<dbReference type="EMBL" id="LNIX01000032">
    <property type="protein sequence ID" value="OXA40734.1"/>
    <property type="molecule type" value="Genomic_DNA"/>
</dbReference>
<dbReference type="InterPro" id="IPR036397">
    <property type="entry name" value="RNaseH_sf"/>
</dbReference>